<dbReference type="Pfam" id="PF04851">
    <property type="entry name" value="ResIII"/>
    <property type="match status" value="1"/>
</dbReference>
<dbReference type="GO" id="GO:0005524">
    <property type="term" value="F:ATP binding"/>
    <property type="evidence" value="ECO:0007669"/>
    <property type="project" value="InterPro"/>
</dbReference>
<dbReference type="GO" id="GO:0004519">
    <property type="term" value="F:endonuclease activity"/>
    <property type="evidence" value="ECO:0007669"/>
    <property type="project" value="UniProtKB-KW"/>
</dbReference>
<feature type="region of interest" description="Disordered" evidence="1">
    <location>
        <begin position="498"/>
        <end position="518"/>
    </location>
</feature>
<keyword evidence="3" id="KW-0378">Hydrolase</keyword>
<evidence type="ECO:0000313" key="4">
    <source>
        <dbReference type="Proteomes" id="UP000286287"/>
    </source>
</evidence>
<dbReference type="GO" id="GO:0005829">
    <property type="term" value="C:cytosol"/>
    <property type="evidence" value="ECO:0007669"/>
    <property type="project" value="TreeGrafter"/>
</dbReference>
<keyword evidence="3" id="KW-0540">Nuclease</keyword>
<dbReference type="Gene3D" id="3.40.50.300">
    <property type="entry name" value="P-loop containing nucleotide triphosphate hydrolases"/>
    <property type="match status" value="2"/>
</dbReference>
<evidence type="ECO:0000313" key="3">
    <source>
        <dbReference type="EMBL" id="RJF73804.1"/>
    </source>
</evidence>
<reference evidence="3 4" key="1">
    <citation type="submission" date="2018-09" db="EMBL/GenBank/DDBJ databases">
        <authorList>
            <person name="Zhu H."/>
        </authorList>
    </citation>
    <scope>NUCLEOTIDE SEQUENCE [LARGE SCALE GENOMIC DNA]</scope>
    <source>
        <strain evidence="3 4">K2S05-167</strain>
    </source>
</reference>
<gene>
    <name evidence="3" type="ORF">D3875_15550</name>
</gene>
<proteinExistence type="predicted"/>
<dbReference type="InterPro" id="IPR027417">
    <property type="entry name" value="P-loop_NTPase"/>
</dbReference>
<comment type="caution">
    <text evidence="3">The sequence shown here is derived from an EMBL/GenBank/DDBJ whole genome shotgun (WGS) entry which is preliminary data.</text>
</comment>
<dbReference type="PANTHER" id="PTHR47396:SF1">
    <property type="entry name" value="ATP-DEPENDENT HELICASE IRC3-RELATED"/>
    <property type="match status" value="1"/>
</dbReference>
<dbReference type="Proteomes" id="UP000286287">
    <property type="component" value="Unassembled WGS sequence"/>
</dbReference>
<dbReference type="PANTHER" id="PTHR47396">
    <property type="entry name" value="TYPE I RESTRICTION ENZYME ECOKI R PROTEIN"/>
    <property type="match status" value="1"/>
</dbReference>
<feature type="domain" description="Helicase/UvrB N-terminal" evidence="2">
    <location>
        <begin position="8"/>
        <end position="229"/>
    </location>
</feature>
<organism evidence="3 4">
    <name type="scientific">Deinococcus cavernae</name>
    <dbReference type="NCBI Taxonomy" id="2320857"/>
    <lineage>
        <taxon>Bacteria</taxon>
        <taxon>Thermotogati</taxon>
        <taxon>Deinococcota</taxon>
        <taxon>Deinococci</taxon>
        <taxon>Deinococcales</taxon>
        <taxon>Deinococcaceae</taxon>
        <taxon>Deinococcus</taxon>
    </lineage>
</organism>
<evidence type="ECO:0000256" key="1">
    <source>
        <dbReference type="SAM" id="MobiDB-lite"/>
    </source>
</evidence>
<protein>
    <submittedName>
        <fullName evidence="3">Type III restriction endonuclease subunit R</fullName>
    </submittedName>
</protein>
<dbReference type="GO" id="GO:0003677">
    <property type="term" value="F:DNA binding"/>
    <property type="evidence" value="ECO:0007669"/>
    <property type="project" value="InterPro"/>
</dbReference>
<evidence type="ECO:0000259" key="2">
    <source>
        <dbReference type="Pfam" id="PF04851"/>
    </source>
</evidence>
<dbReference type="AlphaFoldDB" id="A0A418VCD1"/>
<keyword evidence="4" id="KW-1185">Reference proteome</keyword>
<dbReference type="InterPro" id="IPR050742">
    <property type="entry name" value="Helicase_Restrict-Modif_Enz"/>
</dbReference>
<sequence>MLSDRLSLRAPQREAVEILDALFGKVLPPKADEGLDAEAWVARIKDALPGTQFREFEREFVSLAFALATGVGKTRLMGAMIAYLHLLHGVKHFFVLAPNLTIYNKLIQDFSSDSPKYVFKGIQEFVTDPPIIITGEDYTQRDWAANTLFGRVQISIFNISKINSEVRGGREPRIRKMQEALGTSYFEYLKNLPDLVLLMDESHRYRASAGVRAINELRPRLGLELTATPYVETSKGPVAFRNIVQDYPLGRAIADRYVKIPAVVTRKDFNPAGLSPEDMEHIKLSDGVRLHESVKVDLDHYARESGEKYVKPFMLVIARDTTHAKELYDLMVSTRFMEGRYAGKVIQVDHTSEDLMIERLLKVEDPNEPTEIVIHVNMLKEGWDVTNLYTIVPLRAANARVLIEQSIGRGLRLPYGKRVDRRLKDERGQPLTDPIDRLNIVAHDRFQEIIEEANRDDSLLKLVDRVLLEEDGQLPTNVPVLAAPGVRGLLGLDAPRVNPASEPITEGPETSASTPEVPAIPTPPPVFTTPAEQTVARVAYQAMQDISRDVRAVPSVEALQNPEVQQRLIERVQAKLPTVIQPTLLEGAIAPAPDVAKIVAQTANLLVDRTISIPRILVVPEGEAEREFLPFTLDLSKINYQPPDRTMVVQNLNDNKQEWINAFPGSQIEEKNLADLVVKGLLSIQEISYDENADTLYHLADQVVAHFEAKGYSSETIRDILVVHEKQLRTAIFAQMEQHQTQGEVEYVHEVRQGFTELRTSTLNYRPGGLLTNPQARPPQGLKIESCVYTGFQKSLYPEVKFQSDPERILALVLDRDAVKWFRPVKGQFLMTYRMGHQISEYQPDFVAETENEVLMLEVKAANEVDDDEVQEKAKVAREWCEAASEHVKRYGGKPWRYSIIPHNEIAQNHSLGHLAQLK</sequence>
<accession>A0A418VCD1</accession>
<dbReference type="SUPFAM" id="SSF52540">
    <property type="entry name" value="P-loop containing nucleoside triphosphate hydrolases"/>
    <property type="match status" value="2"/>
</dbReference>
<name>A0A418VCD1_9DEIO</name>
<dbReference type="OrthoDB" id="9802901at2"/>
<dbReference type="GO" id="GO:0016787">
    <property type="term" value="F:hydrolase activity"/>
    <property type="evidence" value="ECO:0007669"/>
    <property type="project" value="InterPro"/>
</dbReference>
<dbReference type="EMBL" id="QYUJ01000014">
    <property type="protein sequence ID" value="RJF73804.1"/>
    <property type="molecule type" value="Genomic_DNA"/>
</dbReference>
<dbReference type="InterPro" id="IPR006935">
    <property type="entry name" value="Helicase/UvrB_N"/>
</dbReference>
<keyword evidence="3" id="KW-0255">Endonuclease</keyword>